<protein>
    <submittedName>
        <fullName evidence="1">Uncharacterized protein</fullName>
    </submittedName>
</protein>
<organism evidence="1 2">
    <name type="scientific">Lactuca sativa</name>
    <name type="common">Garden lettuce</name>
    <dbReference type="NCBI Taxonomy" id="4236"/>
    <lineage>
        <taxon>Eukaryota</taxon>
        <taxon>Viridiplantae</taxon>
        <taxon>Streptophyta</taxon>
        <taxon>Embryophyta</taxon>
        <taxon>Tracheophyta</taxon>
        <taxon>Spermatophyta</taxon>
        <taxon>Magnoliopsida</taxon>
        <taxon>eudicotyledons</taxon>
        <taxon>Gunneridae</taxon>
        <taxon>Pentapetalae</taxon>
        <taxon>asterids</taxon>
        <taxon>campanulids</taxon>
        <taxon>Asterales</taxon>
        <taxon>Asteraceae</taxon>
        <taxon>Cichorioideae</taxon>
        <taxon>Cichorieae</taxon>
        <taxon>Lactucinae</taxon>
        <taxon>Lactuca</taxon>
    </lineage>
</organism>
<name>A0A9R1WAW9_LACSA</name>
<sequence length="121" mass="13894">MMVLISCCRFSASTIQNVSNLPDVQHHDNEFFIRKNANKTTRNNYYCFAIANDQKIVIMVGGKSPIDDFKCHLVVDIDEVIRRCRKLNNLHILFNDGMAKYFLLGKDEARKQLLQDAADKG</sequence>
<evidence type="ECO:0000313" key="1">
    <source>
        <dbReference type="EMBL" id="KAJ0220428.1"/>
    </source>
</evidence>
<proteinExistence type="predicted"/>
<dbReference type="AlphaFoldDB" id="A0A9R1WAW9"/>
<accession>A0A9R1WAW9</accession>
<gene>
    <name evidence="1" type="ORF">LSAT_V11C200074060</name>
</gene>
<dbReference type="EMBL" id="NBSK02000002">
    <property type="protein sequence ID" value="KAJ0220428.1"/>
    <property type="molecule type" value="Genomic_DNA"/>
</dbReference>
<dbReference type="Proteomes" id="UP000235145">
    <property type="component" value="Unassembled WGS sequence"/>
</dbReference>
<comment type="caution">
    <text evidence="1">The sequence shown here is derived from an EMBL/GenBank/DDBJ whole genome shotgun (WGS) entry which is preliminary data.</text>
</comment>
<reference evidence="1 2" key="1">
    <citation type="journal article" date="2017" name="Nat. Commun.">
        <title>Genome assembly with in vitro proximity ligation data and whole-genome triplication in lettuce.</title>
        <authorList>
            <person name="Reyes-Chin-Wo S."/>
            <person name="Wang Z."/>
            <person name="Yang X."/>
            <person name="Kozik A."/>
            <person name="Arikit S."/>
            <person name="Song C."/>
            <person name="Xia L."/>
            <person name="Froenicke L."/>
            <person name="Lavelle D.O."/>
            <person name="Truco M.J."/>
            <person name="Xia R."/>
            <person name="Zhu S."/>
            <person name="Xu C."/>
            <person name="Xu H."/>
            <person name="Xu X."/>
            <person name="Cox K."/>
            <person name="Korf I."/>
            <person name="Meyers B.C."/>
            <person name="Michelmore R.W."/>
        </authorList>
    </citation>
    <scope>NUCLEOTIDE SEQUENCE [LARGE SCALE GENOMIC DNA]</scope>
    <source>
        <strain evidence="2">cv. Salinas</strain>
        <tissue evidence="1">Seedlings</tissue>
    </source>
</reference>
<evidence type="ECO:0000313" key="2">
    <source>
        <dbReference type="Proteomes" id="UP000235145"/>
    </source>
</evidence>
<keyword evidence="2" id="KW-1185">Reference proteome</keyword>